<dbReference type="Gene3D" id="3.60.40.10">
    <property type="entry name" value="PPM-type phosphatase domain"/>
    <property type="match status" value="1"/>
</dbReference>
<feature type="region of interest" description="Disordered" evidence="10">
    <location>
        <begin position="425"/>
        <end position="447"/>
    </location>
</feature>
<dbReference type="SUPFAM" id="SSF81606">
    <property type="entry name" value="PP2C-like"/>
    <property type="match status" value="1"/>
</dbReference>
<evidence type="ECO:0000256" key="6">
    <source>
        <dbReference type="ARBA" id="ARBA00022842"/>
    </source>
</evidence>
<dbReference type="EC" id="3.1.3.16" evidence="3"/>
<evidence type="ECO:0000256" key="4">
    <source>
        <dbReference type="ARBA" id="ARBA00022723"/>
    </source>
</evidence>
<evidence type="ECO:0000256" key="2">
    <source>
        <dbReference type="ARBA" id="ARBA00001946"/>
    </source>
</evidence>
<keyword evidence="5 9" id="KW-0378">Hydrolase</keyword>
<dbReference type="SMART" id="SM00332">
    <property type="entry name" value="PP2Cc"/>
    <property type="match status" value="1"/>
</dbReference>
<protein>
    <recommendedName>
        <fullName evidence="3">protein-serine/threonine phosphatase</fullName>
        <ecNumber evidence="3">3.1.3.16</ecNumber>
    </recommendedName>
</protein>
<sequence length="540" mass="53890">MAFGDRGGVAHAPEGPAGGGDEDGARASRCSHDEPAAPAAAALGVAALPNERGSEPEDAFLLSADTGALRGSQLFAVFDGHGGAATARHCARRLHALLAERLAAKLALARPPAADVDALEAHAVAAALREAFVAADSELRCARDGGGSLAEGSGSTAVVALVTARSIWLAWAGDSRAVVVRGGAVEATDDHRPARADEAARIERAGGALLFNGGLRLMGVLAVTRAIGDHDLQPYGLTPEPEVLQLARTPEDEFLVLASDGLWDRVSPEEAGALAHSAWTRVAAGRPDSSSGTGSGRKRKPAGGDAAPERARHSTPSPCGGRACRACKAARVAASAMARCARSRRSRDDTTVVVVNLRQPCSCDASWAARAAAGAAAGATDQPAVAADCAAAAVAAAAAISSPPARAAAPVVLRHPSVAAALEASGCAPPRHPWPQPPKEQPHPHQDLASASPFAAALQGFAAAAGLQGAGLARSRSAAGGARRAAPCRAASDSGLQALAQRRPRALGLARRSTAEAGALCAAMGAAAAAAAAGGAMARC</sequence>
<evidence type="ECO:0000256" key="7">
    <source>
        <dbReference type="ARBA" id="ARBA00022912"/>
    </source>
</evidence>
<comment type="similarity">
    <text evidence="9">Belongs to the PP2C family.</text>
</comment>
<feature type="domain" description="PPM-type phosphatase" evidence="11">
    <location>
        <begin position="42"/>
        <end position="357"/>
    </location>
</feature>
<evidence type="ECO:0000256" key="3">
    <source>
        <dbReference type="ARBA" id="ARBA00013081"/>
    </source>
</evidence>
<dbReference type="InterPro" id="IPR036457">
    <property type="entry name" value="PPM-type-like_dom_sf"/>
</dbReference>
<evidence type="ECO:0000313" key="13">
    <source>
        <dbReference type="Proteomes" id="UP000247498"/>
    </source>
</evidence>
<dbReference type="PANTHER" id="PTHR47992">
    <property type="entry name" value="PROTEIN PHOSPHATASE"/>
    <property type="match status" value="1"/>
</dbReference>
<dbReference type="OrthoDB" id="10264738at2759"/>
<keyword evidence="7 9" id="KW-0904">Protein phosphatase</keyword>
<feature type="compositionally biased region" description="Basic and acidic residues" evidence="10">
    <location>
        <begin position="23"/>
        <end position="35"/>
    </location>
</feature>
<accession>A0A2V0PHB6</accession>
<dbReference type="InterPro" id="IPR001932">
    <property type="entry name" value="PPM-type_phosphatase-like_dom"/>
</dbReference>
<dbReference type="STRING" id="307507.A0A2V0PHB6"/>
<evidence type="ECO:0000256" key="8">
    <source>
        <dbReference type="ARBA" id="ARBA00023211"/>
    </source>
</evidence>
<evidence type="ECO:0000313" key="12">
    <source>
        <dbReference type="EMBL" id="GBF99156.1"/>
    </source>
</evidence>
<dbReference type="GO" id="GO:0046872">
    <property type="term" value="F:metal ion binding"/>
    <property type="evidence" value="ECO:0007669"/>
    <property type="project" value="UniProtKB-KW"/>
</dbReference>
<evidence type="ECO:0000256" key="5">
    <source>
        <dbReference type="ARBA" id="ARBA00022801"/>
    </source>
</evidence>
<feature type="region of interest" description="Disordered" evidence="10">
    <location>
        <begin position="277"/>
        <end position="322"/>
    </location>
</feature>
<name>A0A2V0PHB6_9CHLO</name>
<evidence type="ECO:0000259" key="11">
    <source>
        <dbReference type="PROSITE" id="PS51746"/>
    </source>
</evidence>
<dbReference type="PROSITE" id="PS51746">
    <property type="entry name" value="PPM_2"/>
    <property type="match status" value="1"/>
</dbReference>
<gene>
    <name evidence="12" type="ORF">Rsub_12123</name>
</gene>
<feature type="compositionally biased region" description="Pro residues" evidence="10">
    <location>
        <begin position="430"/>
        <end position="439"/>
    </location>
</feature>
<dbReference type="Proteomes" id="UP000247498">
    <property type="component" value="Unassembled WGS sequence"/>
</dbReference>
<dbReference type="InParanoid" id="A0A2V0PHB6"/>
<dbReference type="AlphaFoldDB" id="A0A2V0PHB6"/>
<keyword evidence="8" id="KW-0464">Manganese</keyword>
<dbReference type="InterPro" id="IPR000222">
    <property type="entry name" value="PP2C_BS"/>
</dbReference>
<dbReference type="CDD" id="cd00143">
    <property type="entry name" value="PP2Cc"/>
    <property type="match status" value="1"/>
</dbReference>
<comment type="caution">
    <text evidence="12">The sequence shown here is derived from an EMBL/GenBank/DDBJ whole genome shotgun (WGS) entry which is preliminary data.</text>
</comment>
<organism evidence="12 13">
    <name type="scientific">Raphidocelis subcapitata</name>
    <dbReference type="NCBI Taxonomy" id="307507"/>
    <lineage>
        <taxon>Eukaryota</taxon>
        <taxon>Viridiplantae</taxon>
        <taxon>Chlorophyta</taxon>
        <taxon>core chlorophytes</taxon>
        <taxon>Chlorophyceae</taxon>
        <taxon>CS clade</taxon>
        <taxon>Sphaeropleales</taxon>
        <taxon>Selenastraceae</taxon>
        <taxon>Raphidocelis</taxon>
    </lineage>
</organism>
<evidence type="ECO:0000256" key="10">
    <source>
        <dbReference type="SAM" id="MobiDB-lite"/>
    </source>
</evidence>
<keyword evidence="6" id="KW-0460">Magnesium</keyword>
<dbReference type="GO" id="GO:0004722">
    <property type="term" value="F:protein serine/threonine phosphatase activity"/>
    <property type="evidence" value="ECO:0007669"/>
    <property type="project" value="UniProtKB-EC"/>
</dbReference>
<dbReference type="Pfam" id="PF00481">
    <property type="entry name" value="PP2C"/>
    <property type="match status" value="1"/>
</dbReference>
<evidence type="ECO:0000256" key="1">
    <source>
        <dbReference type="ARBA" id="ARBA00001936"/>
    </source>
</evidence>
<dbReference type="EMBL" id="BDRX01000147">
    <property type="protein sequence ID" value="GBF99156.1"/>
    <property type="molecule type" value="Genomic_DNA"/>
</dbReference>
<comment type="cofactor">
    <cofactor evidence="1">
        <name>Mn(2+)</name>
        <dbReference type="ChEBI" id="CHEBI:29035"/>
    </cofactor>
</comment>
<dbReference type="PROSITE" id="PS01032">
    <property type="entry name" value="PPM_1"/>
    <property type="match status" value="1"/>
</dbReference>
<proteinExistence type="inferred from homology"/>
<feature type="region of interest" description="Disordered" evidence="10">
    <location>
        <begin position="1"/>
        <end position="36"/>
    </location>
</feature>
<keyword evidence="13" id="KW-1185">Reference proteome</keyword>
<reference evidence="12 13" key="1">
    <citation type="journal article" date="2018" name="Sci. Rep.">
        <title>Raphidocelis subcapitata (=Pseudokirchneriella subcapitata) provides an insight into genome evolution and environmental adaptations in the Sphaeropleales.</title>
        <authorList>
            <person name="Suzuki S."/>
            <person name="Yamaguchi H."/>
            <person name="Nakajima N."/>
            <person name="Kawachi M."/>
        </authorList>
    </citation>
    <scope>NUCLEOTIDE SEQUENCE [LARGE SCALE GENOMIC DNA]</scope>
    <source>
        <strain evidence="12 13">NIES-35</strain>
    </source>
</reference>
<dbReference type="InterPro" id="IPR015655">
    <property type="entry name" value="PP2C"/>
</dbReference>
<keyword evidence="4" id="KW-0479">Metal-binding</keyword>
<evidence type="ECO:0000256" key="9">
    <source>
        <dbReference type="RuleBase" id="RU003465"/>
    </source>
</evidence>
<comment type="cofactor">
    <cofactor evidence="2">
        <name>Mg(2+)</name>
        <dbReference type="ChEBI" id="CHEBI:18420"/>
    </cofactor>
</comment>